<dbReference type="Gene3D" id="1.10.20.10">
    <property type="entry name" value="Histone, subunit A"/>
    <property type="match status" value="1"/>
</dbReference>
<dbReference type="AlphaFoldDB" id="A0AAF0D1M6"/>
<evidence type="ECO:0000256" key="1">
    <source>
        <dbReference type="ARBA" id="ARBA00004286"/>
    </source>
</evidence>
<gene>
    <name evidence="8" type="ORF">OdinLCB4_006220</name>
</gene>
<reference evidence="8" key="2">
    <citation type="journal article" date="2022" name="Nat. Microbiol.">
        <title>A closed Candidatus Odinarchaeum chromosome exposes Asgard archaeal viruses.</title>
        <authorList>
            <person name="Tamarit D."/>
            <person name="Caceres E.F."/>
            <person name="Krupovic M."/>
            <person name="Nijland R."/>
            <person name="Eme L."/>
            <person name="Robinson N.P."/>
            <person name="Ettema T.J.G."/>
        </authorList>
    </citation>
    <scope>NUCLEOTIDE SEQUENCE</scope>
    <source>
        <strain evidence="8">LCB_4</strain>
    </source>
</reference>
<name>A0AAF0D1M6_ODILC</name>
<dbReference type="EMBL" id="CP091871">
    <property type="protein sequence ID" value="WEU40063.1"/>
    <property type="molecule type" value="Genomic_DNA"/>
</dbReference>
<dbReference type="InterPro" id="IPR003958">
    <property type="entry name" value="CBFA_NFYB_domain"/>
</dbReference>
<sequence length="77" mass="8804">MPKEKAERIIPLAPLDRLIRKAKVERVSEKAASELGKILEEIGLEIARRAGELSLHSKRKTVTSRDIQLAYSQWKRP</sequence>
<dbReference type="CDD" id="cd22909">
    <property type="entry name" value="HFD_archaea_histone-like"/>
    <property type="match status" value="1"/>
</dbReference>
<dbReference type="PANTHER" id="PTHR47828">
    <property type="entry name" value="ARCHAEAL HISTONE A"/>
    <property type="match status" value="1"/>
</dbReference>
<dbReference type="SUPFAM" id="SSF47113">
    <property type="entry name" value="Histone-fold"/>
    <property type="match status" value="1"/>
</dbReference>
<evidence type="ECO:0000256" key="2">
    <source>
        <dbReference type="ARBA" id="ARBA00004496"/>
    </source>
</evidence>
<organism evidence="8 9">
    <name type="scientific">Odinarchaeota yellowstonii (strain LCB_4)</name>
    <dbReference type="NCBI Taxonomy" id="1841599"/>
    <lineage>
        <taxon>Archaea</taxon>
        <taxon>Promethearchaeati</taxon>
        <taxon>Candidatus Odinarchaeota</taxon>
        <taxon>Candidatus Odinarchaeia</taxon>
        <taxon>Candidatus Odinarchaeales</taxon>
        <taxon>Candidatus Odinarchaeaceae</taxon>
        <taxon>Candidatus Odinarchaeum</taxon>
    </lineage>
</organism>
<dbReference type="Proteomes" id="UP000186851">
    <property type="component" value="Chromosome"/>
</dbReference>
<proteinExistence type="inferred from homology"/>
<accession>A0AAF0D1M6</accession>
<feature type="domain" description="Transcription factor CBF/NF-Y/archaeal histone" evidence="7">
    <location>
        <begin position="10"/>
        <end position="70"/>
    </location>
</feature>
<comment type="similarity">
    <text evidence="3">Belongs to the archaeal histone HMF family.</text>
</comment>
<evidence type="ECO:0000313" key="9">
    <source>
        <dbReference type="Proteomes" id="UP000186851"/>
    </source>
</evidence>
<dbReference type="GO" id="GO:0046982">
    <property type="term" value="F:protein heterodimerization activity"/>
    <property type="evidence" value="ECO:0007669"/>
    <property type="project" value="InterPro"/>
</dbReference>
<dbReference type="GO" id="GO:0005737">
    <property type="term" value="C:cytoplasm"/>
    <property type="evidence" value="ECO:0007669"/>
    <property type="project" value="UniProtKB-SubCell"/>
</dbReference>
<reference evidence="8" key="1">
    <citation type="journal article" date="2017" name="Nature">
        <title>Asgard archaea illuminate the origin of eukaryotic cellular complexity.</title>
        <authorList>
            <person name="Zaremba-Niedzwiedzka K."/>
            <person name="Caceres E.F."/>
            <person name="Saw J.H."/>
            <person name="Backstrom D."/>
            <person name="Juzokaite L."/>
            <person name="Vancaester E."/>
            <person name="Seitz K.W."/>
            <person name="Anantharaman K."/>
            <person name="Starnawski P."/>
            <person name="Kjeldsen K.U."/>
            <person name="Scott M.B."/>
            <person name="Nunoura T."/>
            <person name="Banfield J.F."/>
            <person name="Schramm A."/>
            <person name="Baker B.J."/>
            <person name="Spang A."/>
            <person name="Ettema T.J.G."/>
        </authorList>
    </citation>
    <scope>NUCLEOTIDE SEQUENCE</scope>
    <source>
        <strain evidence="8">LCB_4</strain>
    </source>
</reference>
<evidence type="ECO:0000256" key="4">
    <source>
        <dbReference type="ARBA" id="ARBA00022454"/>
    </source>
</evidence>
<dbReference type="NCBIfam" id="NF043032">
    <property type="entry name" value="archaea_histone"/>
    <property type="match status" value="1"/>
</dbReference>
<dbReference type="GO" id="GO:0005694">
    <property type="term" value="C:chromosome"/>
    <property type="evidence" value="ECO:0007669"/>
    <property type="project" value="UniProtKB-SubCell"/>
</dbReference>
<comment type="subcellular location">
    <subcellularLocation>
        <location evidence="1">Chromosome</location>
    </subcellularLocation>
    <subcellularLocation>
        <location evidence="2">Cytoplasm</location>
    </subcellularLocation>
</comment>
<dbReference type="Pfam" id="PF00808">
    <property type="entry name" value="CBFD_NFYB_HMF"/>
    <property type="match status" value="1"/>
</dbReference>
<dbReference type="PANTHER" id="PTHR47828:SF1">
    <property type="entry name" value="ARCHAEAL HISTONE A"/>
    <property type="match status" value="1"/>
</dbReference>
<evidence type="ECO:0000259" key="7">
    <source>
        <dbReference type="Pfam" id="PF00808"/>
    </source>
</evidence>
<evidence type="ECO:0000256" key="6">
    <source>
        <dbReference type="ARBA" id="ARBA00023125"/>
    </source>
</evidence>
<dbReference type="GO" id="GO:0003677">
    <property type="term" value="F:DNA binding"/>
    <property type="evidence" value="ECO:0007669"/>
    <property type="project" value="UniProtKB-KW"/>
</dbReference>
<dbReference type="InterPro" id="IPR050947">
    <property type="entry name" value="Archaeal_histone_HMF"/>
</dbReference>
<dbReference type="InterPro" id="IPR050004">
    <property type="entry name" value="HmfB-like"/>
</dbReference>
<keyword evidence="6" id="KW-0238">DNA-binding</keyword>
<keyword evidence="4" id="KW-0158">Chromosome</keyword>
<keyword evidence="5" id="KW-0963">Cytoplasm</keyword>
<protein>
    <submittedName>
        <fullName evidence="8">NFYB/HAP3 family transcription factor subunit</fullName>
    </submittedName>
</protein>
<dbReference type="KEGG" id="oyw:OdinLCB4_006220"/>
<dbReference type="InterPro" id="IPR009072">
    <property type="entry name" value="Histone-fold"/>
</dbReference>
<evidence type="ECO:0000313" key="8">
    <source>
        <dbReference type="EMBL" id="WEU40063.1"/>
    </source>
</evidence>
<evidence type="ECO:0000256" key="3">
    <source>
        <dbReference type="ARBA" id="ARBA00008264"/>
    </source>
</evidence>
<evidence type="ECO:0000256" key="5">
    <source>
        <dbReference type="ARBA" id="ARBA00022490"/>
    </source>
</evidence>